<name>A0A7U3VPR8_9ACTN</name>
<dbReference type="Pfam" id="PF01381">
    <property type="entry name" value="HTH_3"/>
    <property type="match status" value="1"/>
</dbReference>
<keyword evidence="3" id="KW-1185">Reference proteome</keyword>
<protein>
    <submittedName>
        <fullName evidence="2">Putative transcriptional regulator</fullName>
    </submittedName>
</protein>
<dbReference type="SUPFAM" id="SSF48452">
    <property type="entry name" value="TPR-like"/>
    <property type="match status" value="1"/>
</dbReference>
<dbReference type="InterPro" id="IPR011990">
    <property type="entry name" value="TPR-like_helical_dom_sf"/>
</dbReference>
<evidence type="ECO:0000313" key="3">
    <source>
        <dbReference type="Proteomes" id="UP000595703"/>
    </source>
</evidence>
<reference evidence="2 3" key="1">
    <citation type="journal article" date="2010" name="J. Bacteriol.">
        <title>Biochemical characterization of a novel indole prenyltransferase from Streptomyces sp. SN-593.</title>
        <authorList>
            <person name="Takahashi S."/>
            <person name="Takagi H."/>
            <person name="Toyoda A."/>
            <person name="Uramoto M."/>
            <person name="Nogawa T."/>
            <person name="Ueki M."/>
            <person name="Sakaki Y."/>
            <person name="Osada H."/>
        </authorList>
    </citation>
    <scope>NUCLEOTIDE SEQUENCE [LARGE SCALE GENOMIC DNA]</scope>
    <source>
        <strain evidence="2 3">SN-593</strain>
    </source>
</reference>
<feature type="domain" description="HTH cro/C1-type" evidence="1">
    <location>
        <begin position="14"/>
        <end position="68"/>
    </location>
</feature>
<dbReference type="KEGG" id="arev:RVR_5498"/>
<dbReference type="EMBL" id="AP018365">
    <property type="protein sequence ID" value="BBA99042.1"/>
    <property type="molecule type" value="Genomic_DNA"/>
</dbReference>
<dbReference type="SUPFAM" id="SSF47413">
    <property type="entry name" value="lambda repressor-like DNA-binding domains"/>
    <property type="match status" value="1"/>
</dbReference>
<sequence length="390" mass="41608">MGSVIAVPGPGANVSRLRKERGWGQARLAAAAGVSTSQLGKIERGERTLTQGVAASLARAMSLSLEEVLGTTPVPLDAAGSVRALNSAVRRFDLPREPEMTEDEIAAALASMGEARNSADLDQVLVDLPRLVAGAQDHAHAMGTPEACALVVEAYSTVYWLAARHRWMTLADLAVTKQKLAAQQSDPVTAALAARDEAGVYLNHGEFDDGLAVVDRAITQAEGSTTGPGRSYALGILHLRGLTLAGRLQDKRTADQHITRAWAMAEGFTEDVERCGIQFGPENTAVHVIATSGDLRRHADAISTMEDLVRDGTSLPATRTSPLHMNTARSRLALGDREGALADLEQAWALAPQMAKVHPTSQEVLRVLTSAHKRSNPRIVKLAKKAHIQF</sequence>
<evidence type="ECO:0000259" key="1">
    <source>
        <dbReference type="PROSITE" id="PS50943"/>
    </source>
</evidence>
<dbReference type="Proteomes" id="UP000595703">
    <property type="component" value="Chromosome"/>
</dbReference>
<dbReference type="Gene3D" id="1.25.40.10">
    <property type="entry name" value="Tetratricopeptide repeat domain"/>
    <property type="match status" value="1"/>
</dbReference>
<evidence type="ECO:0000313" key="2">
    <source>
        <dbReference type="EMBL" id="BBA99042.1"/>
    </source>
</evidence>
<reference evidence="2 3" key="3">
    <citation type="journal article" date="2011" name="Nat. Chem. Biol.">
        <title>Reveromycin A biosynthesis uses RevG and RevJ for stereospecific spiroacetal formation.</title>
        <authorList>
            <person name="Takahashi S."/>
            <person name="Toyoda A."/>
            <person name="Sekiyama Y."/>
            <person name="Takagi H."/>
            <person name="Nogawa T."/>
            <person name="Uramoto M."/>
            <person name="Suzuki R."/>
            <person name="Koshino H."/>
            <person name="Kumano T."/>
            <person name="Panthee S."/>
            <person name="Dairi T."/>
            <person name="Ishikawa J."/>
            <person name="Ikeda H."/>
            <person name="Sakaki Y."/>
            <person name="Osada H."/>
        </authorList>
    </citation>
    <scope>NUCLEOTIDE SEQUENCE [LARGE SCALE GENOMIC DNA]</scope>
    <source>
        <strain evidence="2 3">SN-593</strain>
    </source>
</reference>
<dbReference type="InterPro" id="IPR010982">
    <property type="entry name" value="Lambda_DNA-bd_dom_sf"/>
</dbReference>
<dbReference type="InterPro" id="IPR001387">
    <property type="entry name" value="Cro/C1-type_HTH"/>
</dbReference>
<dbReference type="SMART" id="SM00530">
    <property type="entry name" value="HTH_XRE"/>
    <property type="match status" value="1"/>
</dbReference>
<dbReference type="GO" id="GO:0003677">
    <property type="term" value="F:DNA binding"/>
    <property type="evidence" value="ECO:0007669"/>
    <property type="project" value="InterPro"/>
</dbReference>
<dbReference type="Gene3D" id="1.10.260.40">
    <property type="entry name" value="lambda repressor-like DNA-binding domains"/>
    <property type="match status" value="1"/>
</dbReference>
<gene>
    <name evidence="2" type="ORF">RVR_5498</name>
</gene>
<accession>A0A7U3VPR8</accession>
<reference evidence="2 3" key="4">
    <citation type="journal article" date="2020" name="Sci. Rep.">
        <title>beta-carboline chemical signals induce reveromycin production through a LuxR family regulator in Streptomyces sp. SN-593.</title>
        <authorList>
            <person name="Panthee S."/>
            <person name="Kito N."/>
            <person name="Hayashi T."/>
            <person name="Shimizu T."/>
            <person name="Ishikawa J."/>
            <person name="Hamamoto H."/>
            <person name="Osada H."/>
            <person name="Takahashi S."/>
        </authorList>
    </citation>
    <scope>NUCLEOTIDE SEQUENCE [LARGE SCALE GENOMIC DNA]</scope>
    <source>
        <strain evidence="2 3">SN-593</strain>
    </source>
</reference>
<dbReference type="AlphaFoldDB" id="A0A7U3VPR8"/>
<dbReference type="PROSITE" id="PS50943">
    <property type="entry name" value="HTH_CROC1"/>
    <property type="match status" value="1"/>
</dbReference>
<reference evidence="2 3" key="2">
    <citation type="journal article" date="2011" name="J. Antibiot.">
        <title>Furaquinocins I and J: novel polyketide isoprenoid hybrid compounds from Streptomyces reveromyceticus SN-593.</title>
        <authorList>
            <person name="Panthee S."/>
            <person name="Takahashi S."/>
            <person name="Takagi H."/>
            <person name="Nogawa T."/>
            <person name="Oowada E."/>
            <person name="Uramoto M."/>
            <person name="Osada H."/>
        </authorList>
    </citation>
    <scope>NUCLEOTIDE SEQUENCE [LARGE SCALE GENOMIC DNA]</scope>
    <source>
        <strain evidence="2 3">SN-593</strain>
    </source>
</reference>
<dbReference type="CDD" id="cd00093">
    <property type="entry name" value="HTH_XRE"/>
    <property type="match status" value="1"/>
</dbReference>
<proteinExistence type="predicted"/>
<organism evidence="2 3">
    <name type="scientific">Actinacidiphila reveromycinica</name>
    <dbReference type="NCBI Taxonomy" id="659352"/>
    <lineage>
        <taxon>Bacteria</taxon>
        <taxon>Bacillati</taxon>
        <taxon>Actinomycetota</taxon>
        <taxon>Actinomycetes</taxon>
        <taxon>Kitasatosporales</taxon>
        <taxon>Streptomycetaceae</taxon>
        <taxon>Actinacidiphila</taxon>
    </lineage>
</organism>